<dbReference type="Proteomes" id="UP001530400">
    <property type="component" value="Unassembled WGS sequence"/>
</dbReference>
<dbReference type="Pfam" id="PF12796">
    <property type="entry name" value="Ank_2"/>
    <property type="match status" value="1"/>
</dbReference>
<gene>
    <name evidence="5" type="ORF">ACHAWO_008219</name>
</gene>
<dbReference type="SMART" id="SM00248">
    <property type="entry name" value="ANK"/>
    <property type="match status" value="2"/>
</dbReference>
<feature type="region of interest" description="Disordered" evidence="4">
    <location>
        <begin position="250"/>
        <end position="303"/>
    </location>
</feature>
<evidence type="ECO:0000256" key="1">
    <source>
        <dbReference type="ARBA" id="ARBA00022737"/>
    </source>
</evidence>
<reference evidence="5 6" key="1">
    <citation type="submission" date="2024-10" db="EMBL/GenBank/DDBJ databases">
        <title>Updated reference genomes for cyclostephanoid diatoms.</title>
        <authorList>
            <person name="Roberts W.R."/>
            <person name="Alverson A.J."/>
        </authorList>
    </citation>
    <scope>NUCLEOTIDE SEQUENCE [LARGE SCALE GENOMIC DNA]</scope>
    <source>
        <strain evidence="5 6">AJA010-31</strain>
    </source>
</reference>
<dbReference type="Gene3D" id="1.25.40.20">
    <property type="entry name" value="Ankyrin repeat-containing domain"/>
    <property type="match status" value="1"/>
</dbReference>
<evidence type="ECO:0000256" key="2">
    <source>
        <dbReference type="ARBA" id="ARBA00023043"/>
    </source>
</evidence>
<comment type="caution">
    <text evidence="5">The sequence shown here is derived from an EMBL/GenBank/DDBJ whole genome shotgun (WGS) entry which is preliminary data.</text>
</comment>
<dbReference type="SUPFAM" id="SSF48403">
    <property type="entry name" value="Ankyrin repeat"/>
    <property type="match status" value="1"/>
</dbReference>
<organism evidence="5 6">
    <name type="scientific">Cyclotella atomus</name>
    <dbReference type="NCBI Taxonomy" id="382360"/>
    <lineage>
        <taxon>Eukaryota</taxon>
        <taxon>Sar</taxon>
        <taxon>Stramenopiles</taxon>
        <taxon>Ochrophyta</taxon>
        <taxon>Bacillariophyta</taxon>
        <taxon>Coscinodiscophyceae</taxon>
        <taxon>Thalassiosirophycidae</taxon>
        <taxon>Stephanodiscales</taxon>
        <taxon>Stephanodiscaceae</taxon>
        <taxon>Cyclotella</taxon>
    </lineage>
</organism>
<dbReference type="PANTHER" id="PTHR24198:SF165">
    <property type="entry name" value="ANKYRIN REPEAT-CONTAINING PROTEIN-RELATED"/>
    <property type="match status" value="1"/>
</dbReference>
<sequence>MALQIPQQNTICGLKRKRQGNSSMFSNIDWLDQVVADVSTAKPFHEAATPAVAVEEKVKVEPCLQGFFINMLQSRGYPATTYASLACGYNNKPTQHQVSSYGIAFTDAIRSSNYQKVKQFLFSHHLHPNACNKFGESVVHAVCRRGNHSILALLLEAGCSVQVCDDFGRTPLHDACWTSQPNFELISMLLDKDPWLLSLKDRRGTTPLGYVKYDSHCKLWMEYLKEVSDKYWPCVKDDISLPDLKTSSMPRIPPLASLEPNSRPIPEPEVQSSLEVLERVANGLNPDDDGKGHQERPSGLIKRITHDPAKVKGLFPASSCGQL</sequence>
<accession>A0ABD3N1P5</accession>
<keyword evidence="2 3" id="KW-0040">ANK repeat</keyword>
<protein>
    <submittedName>
        <fullName evidence="5">Uncharacterized protein</fullName>
    </submittedName>
</protein>
<proteinExistence type="predicted"/>
<evidence type="ECO:0000313" key="6">
    <source>
        <dbReference type="Proteomes" id="UP001530400"/>
    </source>
</evidence>
<evidence type="ECO:0000256" key="3">
    <source>
        <dbReference type="PROSITE-ProRule" id="PRU00023"/>
    </source>
</evidence>
<keyword evidence="1" id="KW-0677">Repeat</keyword>
<dbReference type="InterPro" id="IPR002110">
    <property type="entry name" value="Ankyrin_rpt"/>
</dbReference>
<evidence type="ECO:0000256" key="4">
    <source>
        <dbReference type="SAM" id="MobiDB-lite"/>
    </source>
</evidence>
<evidence type="ECO:0000313" key="5">
    <source>
        <dbReference type="EMBL" id="KAL3769902.1"/>
    </source>
</evidence>
<feature type="repeat" description="ANK" evidence="3">
    <location>
        <begin position="134"/>
        <end position="166"/>
    </location>
</feature>
<dbReference type="InterPro" id="IPR036770">
    <property type="entry name" value="Ankyrin_rpt-contain_sf"/>
</dbReference>
<dbReference type="AlphaFoldDB" id="A0ABD3N1P5"/>
<keyword evidence="6" id="KW-1185">Reference proteome</keyword>
<dbReference type="PANTHER" id="PTHR24198">
    <property type="entry name" value="ANKYRIN REPEAT AND PROTEIN KINASE DOMAIN-CONTAINING PROTEIN"/>
    <property type="match status" value="1"/>
</dbReference>
<dbReference type="EMBL" id="JALLPJ020001323">
    <property type="protein sequence ID" value="KAL3769902.1"/>
    <property type="molecule type" value="Genomic_DNA"/>
</dbReference>
<name>A0ABD3N1P5_9STRA</name>
<dbReference type="PROSITE" id="PS50088">
    <property type="entry name" value="ANK_REPEAT"/>
    <property type="match status" value="1"/>
</dbReference>